<sequence>MAVPLRPPAAHPDRQSWDGVAAPRGPPAADPHPDATGARRWAVPPGPSLTSCGTSWNACRTCQARRWVGAAQRWSGAMC</sequence>
<gene>
    <name evidence="2" type="ORF">NDU88_001922</name>
</gene>
<reference evidence="2" key="1">
    <citation type="journal article" date="2022" name="bioRxiv">
        <title>Sequencing and chromosome-scale assembly of the giantPleurodeles waltlgenome.</title>
        <authorList>
            <person name="Brown T."/>
            <person name="Elewa A."/>
            <person name="Iarovenko S."/>
            <person name="Subramanian E."/>
            <person name="Araus A.J."/>
            <person name="Petzold A."/>
            <person name="Susuki M."/>
            <person name="Suzuki K.-i.T."/>
            <person name="Hayashi T."/>
            <person name="Toyoda A."/>
            <person name="Oliveira C."/>
            <person name="Osipova E."/>
            <person name="Leigh N.D."/>
            <person name="Simon A."/>
            <person name="Yun M.H."/>
        </authorList>
    </citation>
    <scope>NUCLEOTIDE SEQUENCE</scope>
    <source>
        <strain evidence="2">20211129_DDA</strain>
        <tissue evidence="2">Liver</tissue>
    </source>
</reference>
<dbReference type="EMBL" id="JANPWB010000012">
    <property type="protein sequence ID" value="KAJ1113680.1"/>
    <property type="molecule type" value="Genomic_DNA"/>
</dbReference>
<feature type="region of interest" description="Disordered" evidence="1">
    <location>
        <begin position="1"/>
        <end position="50"/>
    </location>
</feature>
<keyword evidence="3" id="KW-1185">Reference proteome</keyword>
<evidence type="ECO:0000313" key="2">
    <source>
        <dbReference type="EMBL" id="KAJ1113680.1"/>
    </source>
</evidence>
<proteinExistence type="predicted"/>
<evidence type="ECO:0000313" key="3">
    <source>
        <dbReference type="Proteomes" id="UP001066276"/>
    </source>
</evidence>
<protein>
    <submittedName>
        <fullName evidence="2">Uncharacterized protein</fullName>
    </submittedName>
</protein>
<feature type="compositionally biased region" description="Pro residues" evidence="1">
    <location>
        <begin position="1"/>
        <end position="10"/>
    </location>
</feature>
<dbReference type="Proteomes" id="UP001066276">
    <property type="component" value="Chromosome 8"/>
</dbReference>
<dbReference type="AlphaFoldDB" id="A0AAV7NFN2"/>
<organism evidence="2 3">
    <name type="scientific">Pleurodeles waltl</name>
    <name type="common">Iberian ribbed newt</name>
    <dbReference type="NCBI Taxonomy" id="8319"/>
    <lineage>
        <taxon>Eukaryota</taxon>
        <taxon>Metazoa</taxon>
        <taxon>Chordata</taxon>
        <taxon>Craniata</taxon>
        <taxon>Vertebrata</taxon>
        <taxon>Euteleostomi</taxon>
        <taxon>Amphibia</taxon>
        <taxon>Batrachia</taxon>
        <taxon>Caudata</taxon>
        <taxon>Salamandroidea</taxon>
        <taxon>Salamandridae</taxon>
        <taxon>Pleurodelinae</taxon>
        <taxon>Pleurodeles</taxon>
    </lineage>
</organism>
<comment type="caution">
    <text evidence="2">The sequence shown here is derived from an EMBL/GenBank/DDBJ whole genome shotgun (WGS) entry which is preliminary data.</text>
</comment>
<accession>A0AAV7NFN2</accession>
<evidence type="ECO:0000256" key="1">
    <source>
        <dbReference type="SAM" id="MobiDB-lite"/>
    </source>
</evidence>
<name>A0AAV7NFN2_PLEWA</name>